<dbReference type="Pfam" id="PF22352">
    <property type="entry name" value="K319L-like_PKD"/>
    <property type="match status" value="1"/>
</dbReference>
<dbReference type="InterPro" id="IPR001611">
    <property type="entry name" value="Leu-rich_rpt"/>
</dbReference>
<evidence type="ECO:0000313" key="3">
    <source>
        <dbReference type="EMBL" id="WDE13291.1"/>
    </source>
</evidence>
<dbReference type="InterPro" id="IPR003591">
    <property type="entry name" value="Leu-rich_rpt_typical-subtyp"/>
</dbReference>
<keyword evidence="1" id="KW-0433">Leucine-rich repeat</keyword>
<evidence type="ECO:0000256" key="1">
    <source>
        <dbReference type="ARBA" id="ARBA00022614"/>
    </source>
</evidence>
<dbReference type="InterPro" id="IPR050836">
    <property type="entry name" value="SDS22/Internalin_LRR"/>
</dbReference>
<dbReference type="PROSITE" id="PS51257">
    <property type="entry name" value="PROKAR_LIPOPROTEIN"/>
    <property type="match status" value="1"/>
</dbReference>
<dbReference type="Gene3D" id="2.60.40.10">
    <property type="entry name" value="Immunoglobulins"/>
    <property type="match status" value="1"/>
</dbReference>
<gene>
    <name evidence="3" type="ORF">H3N35_07580</name>
</gene>
<accession>A0ABY7VIA7</accession>
<reference evidence="3 4" key="1">
    <citation type="journal article" date="2022" name="Mar. Drugs">
        <title>Bioassay-Guided Fractionation Leads to the Detection of Cholic Acid Generated by the Rare Thalassomonas sp.</title>
        <authorList>
            <person name="Pheiffer F."/>
            <person name="Schneider Y.K."/>
            <person name="Hansen E.H."/>
            <person name="Andersen J.H."/>
            <person name="Isaksson J."/>
            <person name="Busche T."/>
            <person name="R C."/>
            <person name="Kalinowski J."/>
            <person name="Zyl L.V."/>
            <person name="Trindade M."/>
        </authorList>
    </citation>
    <scope>NUCLEOTIDE SEQUENCE [LARGE SCALE GENOMIC DNA]</scope>
    <source>
        <strain evidence="3 4">A5K-61T</strain>
    </source>
</reference>
<proteinExistence type="predicted"/>
<keyword evidence="4" id="KW-1185">Reference proteome</keyword>
<dbReference type="Proteomes" id="UP001215231">
    <property type="component" value="Chromosome"/>
</dbReference>
<evidence type="ECO:0000256" key="2">
    <source>
        <dbReference type="ARBA" id="ARBA00022737"/>
    </source>
</evidence>
<dbReference type="SUPFAM" id="SSF52058">
    <property type="entry name" value="L domain-like"/>
    <property type="match status" value="3"/>
</dbReference>
<dbReference type="InterPro" id="IPR013783">
    <property type="entry name" value="Ig-like_fold"/>
</dbReference>
<protein>
    <submittedName>
        <fullName evidence="3">Uncharacterized protein</fullName>
    </submittedName>
</protein>
<dbReference type="RefSeq" id="WP_274053645.1">
    <property type="nucleotide sequence ID" value="NZ_CP059693.1"/>
</dbReference>
<sequence>MLLKNVFLLTSIPLIISCGGSNTDPNDDIIPVVTPPSLVNSPPEVNVTTNIEITQPGSVNLDVTASDDGSITGYHWQQVSGPDVHIEAADSANASFIMPPHLRDEHLPEQSEFIFVVSVTDNNDAITQATININNAIPGKLTDYLNKNDLPKCLTEELLSQWQTVSDITELPCNVYKESDLSWFTHLQSLTIDLLDNIEVALPPLNNLPALKSLKLTCEDSCSWYGDYNGTRHYQGTLEDLNFLPQDHSLEHLEIEYFTIESSAALTTQSQLKTLKFTNSPITDISSLAQLNHLESLVLDTSLTFELAPLHQLPQLKMLTLACNGRCKRTYPGYVLDHYKYVPYAVPGNIKDASPLAELNNLEILVLENSGIEDLSFVKTLDNLTELTLIEEGHIEAGSAIAQLSQLKKLEINNAVSSDSFVLTQLKNLQSLSLSNTNVRDISFIKQMTQLNSLQLGKNLATDYSPLISTNFPLLAELSIDDLLHSCSQADEINGLYAQTLNKNVTCLESLAPDYNKFNNRRLIDKVIREQVSDLASVTELNLYGVIDDFSGIEQFHNLESITFSVPQMKGGILWNALTTDFSALRLLPKLKSLTLENALQAGAQLPPQITSLTLTYPESILPLQNLTELEHLTISGGIEEYTGQTLNFSEENIVLGQLTKLKNLELSLRDLEDMTFISSLSQLESLSLDGKTGSLSALENLFKLTTLNIAGLTDGDYSFLINMPQLEHLRLPSDKLTNLEALQSLLKLKTLQLKHQSTVIENWELGTSILADISRLTQLISLEELELIASYKLADLPSLEALPQLSKLTLNSSGITTFTPQTGFENLTSLNLAGNAITTFNPQTGFNNLTSLNLAGNAITTFNPQTGFNNLTSLSLTGNAITTFNPQMPLNKLTTLYLGRNALTEYQPENPPKNLVILSLTDNDLTSLHYFITLDIAESKLESLNLSWNNDLPCQQVEALTSHISQSNIQVDFPWRCQP</sequence>
<dbReference type="PROSITE" id="PS51450">
    <property type="entry name" value="LRR"/>
    <property type="match status" value="1"/>
</dbReference>
<dbReference type="EMBL" id="CP059693">
    <property type="protein sequence ID" value="WDE13291.1"/>
    <property type="molecule type" value="Genomic_DNA"/>
</dbReference>
<dbReference type="Pfam" id="PF13855">
    <property type="entry name" value="LRR_8"/>
    <property type="match status" value="1"/>
</dbReference>
<dbReference type="Gene3D" id="3.80.10.10">
    <property type="entry name" value="Ribonuclease Inhibitor"/>
    <property type="match status" value="4"/>
</dbReference>
<organism evidence="3 4">
    <name type="scientific">Thalassomonas haliotis</name>
    <dbReference type="NCBI Taxonomy" id="485448"/>
    <lineage>
        <taxon>Bacteria</taxon>
        <taxon>Pseudomonadati</taxon>
        <taxon>Pseudomonadota</taxon>
        <taxon>Gammaproteobacteria</taxon>
        <taxon>Alteromonadales</taxon>
        <taxon>Colwelliaceae</taxon>
        <taxon>Thalassomonas</taxon>
    </lineage>
</organism>
<dbReference type="SMART" id="SM00369">
    <property type="entry name" value="LRR_TYP"/>
    <property type="match status" value="5"/>
</dbReference>
<dbReference type="PANTHER" id="PTHR46652">
    <property type="entry name" value="LEUCINE-RICH REPEAT AND IQ DOMAIN-CONTAINING PROTEIN 1-RELATED"/>
    <property type="match status" value="1"/>
</dbReference>
<evidence type="ECO:0000313" key="4">
    <source>
        <dbReference type="Proteomes" id="UP001215231"/>
    </source>
</evidence>
<dbReference type="InterPro" id="IPR032675">
    <property type="entry name" value="LRR_dom_sf"/>
</dbReference>
<dbReference type="PANTHER" id="PTHR46652:SF3">
    <property type="entry name" value="LEUCINE-RICH REPEAT-CONTAINING PROTEIN 9"/>
    <property type="match status" value="1"/>
</dbReference>
<name>A0ABY7VIA7_9GAMM</name>
<keyword evidence="2" id="KW-0677">Repeat</keyword>